<sequence>MIQARTLLNPFKNVPFLAAFAMTLLLALISVVFAEKASAHGYIESPQSRVVKCSALINLNCGAAQYNKNDLEGLKGFPAAGPADGQIPSAGRAPYSALNEQTATRWDKVSMNGGPNTFTWTLTANHATTNWKYYITKPNWNPNQPLKRSDLELFCTYNDGGAKPPTTVSHSCNVPTDRSGYHLILGTWDVHDTANAFYQVIDVNLANNGTSPQLPSVPGNITSIVQSLNSITLNWSASTASAGVSYYEVFRNGALVGSPTSPSFVDTGLQANTSYTYTIKAVDNSGNKSAASAGVTFKTLANGGGTTAPAWSATQAYLGGAKVSYNGATYEAQWWTQGETPGVATVWKKL</sequence>
<dbReference type="SMART" id="SM00495">
    <property type="entry name" value="ChtBD3"/>
    <property type="match status" value="1"/>
</dbReference>
<evidence type="ECO:0000256" key="2">
    <source>
        <dbReference type="ARBA" id="ARBA00022525"/>
    </source>
</evidence>
<dbReference type="GO" id="GO:0000272">
    <property type="term" value="P:polysaccharide catabolic process"/>
    <property type="evidence" value="ECO:0007669"/>
    <property type="project" value="UniProtKB-KW"/>
</dbReference>
<keyword evidence="3" id="KW-0732">Signal</keyword>
<dbReference type="CDD" id="cd12215">
    <property type="entry name" value="ChiC_BD"/>
    <property type="match status" value="1"/>
</dbReference>
<evidence type="ECO:0000256" key="1">
    <source>
        <dbReference type="ARBA" id="ARBA00004613"/>
    </source>
</evidence>
<dbReference type="InterPro" id="IPR013783">
    <property type="entry name" value="Ig-like_fold"/>
</dbReference>
<dbReference type="InterPro" id="IPR003961">
    <property type="entry name" value="FN3_dom"/>
</dbReference>
<dbReference type="SUPFAM" id="SSF49265">
    <property type="entry name" value="Fibronectin type III"/>
    <property type="match status" value="1"/>
</dbReference>
<keyword evidence="8" id="KW-1185">Reference proteome</keyword>
<comment type="subcellular location">
    <subcellularLocation>
        <location evidence="1">Secreted</location>
    </subcellularLocation>
</comment>
<dbReference type="InterPro" id="IPR036573">
    <property type="entry name" value="CBM_sf_5/12"/>
</dbReference>
<keyword evidence="2" id="KW-0964">Secreted</keyword>
<organism evidence="7 8">
    <name type="scientific">Paenibacillus agilis</name>
    <dbReference type="NCBI Taxonomy" id="3020863"/>
    <lineage>
        <taxon>Bacteria</taxon>
        <taxon>Bacillati</taxon>
        <taxon>Bacillota</taxon>
        <taxon>Bacilli</taxon>
        <taxon>Bacillales</taxon>
        <taxon>Paenibacillaceae</taxon>
        <taxon>Paenibacillus</taxon>
    </lineage>
</organism>
<dbReference type="SUPFAM" id="SSF81296">
    <property type="entry name" value="E set domains"/>
    <property type="match status" value="1"/>
</dbReference>
<evidence type="ECO:0000256" key="3">
    <source>
        <dbReference type="ARBA" id="ARBA00022729"/>
    </source>
</evidence>
<dbReference type="InterPro" id="IPR051024">
    <property type="entry name" value="GlcNAc_Chitin_IntDeg"/>
</dbReference>
<keyword evidence="4" id="KW-0378">Hydrolase</keyword>
<dbReference type="Gene3D" id="2.60.40.10">
    <property type="entry name" value="Immunoglobulins"/>
    <property type="match status" value="1"/>
</dbReference>
<comment type="caution">
    <text evidence="7">The sequence shown here is derived from an EMBL/GenBank/DDBJ whole genome shotgun (WGS) entry which is preliminary data.</text>
</comment>
<dbReference type="SMART" id="SM00060">
    <property type="entry name" value="FN3"/>
    <property type="match status" value="1"/>
</dbReference>
<evidence type="ECO:0000313" key="7">
    <source>
        <dbReference type="EMBL" id="TVX93154.1"/>
    </source>
</evidence>
<dbReference type="Gene3D" id="2.10.10.20">
    <property type="entry name" value="Carbohydrate-binding module superfamily 5/12"/>
    <property type="match status" value="1"/>
</dbReference>
<dbReference type="AlphaFoldDB" id="A0A559IZV9"/>
<dbReference type="SUPFAM" id="SSF51055">
    <property type="entry name" value="Carbohydrate binding domain"/>
    <property type="match status" value="1"/>
</dbReference>
<dbReference type="PANTHER" id="PTHR34823:SF1">
    <property type="entry name" value="CHITIN-BINDING TYPE-4 DOMAIN-CONTAINING PROTEIN"/>
    <property type="match status" value="1"/>
</dbReference>
<dbReference type="GO" id="GO:0004553">
    <property type="term" value="F:hydrolase activity, hydrolyzing O-glycosyl compounds"/>
    <property type="evidence" value="ECO:0007669"/>
    <property type="project" value="InterPro"/>
</dbReference>
<evidence type="ECO:0000256" key="5">
    <source>
        <dbReference type="ARBA" id="ARBA00023326"/>
    </source>
</evidence>
<dbReference type="Pfam" id="PF00041">
    <property type="entry name" value="fn3"/>
    <property type="match status" value="1"/>
</dbReference>
<dbReference type="RefSeq" id="WP_144989358.1">
    <property type="nucleotide sequence ID" value="NZ_VNJK01000001.1"/>
</dbReference>
<dbReference type="EMBL" id="VNJK01000001">
    <property type="protein sequence ID" value="TVX93154.1"/>
    <property type="molecule type" value="Genomic_DNA"/>
</dbReference>
<dbReference type="Gene3D" id="2.70.50.50">
    <property type="entry name" value="chitin-binding protein cbp21"/>
    <property type="match status" value="1"/>
</dbReference>
<name>A0A559IZV9_9BACL</name>
<dbReference type="InterPro" id="IPR036116">
    <property type="entry name" value="FN3_sf"/>
</dbReference>
<gene>
    <name evidence="7" type="ORF">FPZ44_08830</name>
</gene>
<accession>A0A559IZV9</accession>
<feature type="domain" description="Fibronectin type-III" evidence="6">
    <location>
        <begin position="217"/>
        <end position="302"/>
    </location>
</feature>
<dbReference type="InterPro" id="IPR003610">
    <property type="entry name" value="CBM5/12"/>
</dbReference>
<keyword evidence="5" id="KW-0624">Polysaccharide degradation</keyword>
<dbReference type="PANTHER" id="PTHR34823">
    <property type="entry name" value="GLCNAC-BINDING PROTEIN A"/>
    <property type="match status" value="1"/>
</dbReference>
<proteinExistence type="predicted"/>
<reference evidence="7 8" key="1">
    <citation type="submission" date="2019-07" db="EMBL/GenBank/DDBJ databases">
        <authorList>
            <person name="Kim J."/>
        </authorList>
    </citation>
    <scope>NUCLEOTIDE SEQUENCE [LARGE SCALE GENOMIC DNA]</scope>
    <source>
        <strain evidence="7 8">N4</strain>
    </source>
</reference>
<keyword evidence="5" id="KW-0119">Carbohydrate metabolism</keyword>
<evidence type="ECO:0000259" key="6">
    <source>
        <dbReference type="PROSITE" id="PS50853"/>
    </source>
</evidence>
<evidence type="ECO:0000256" key="4">
    <source>
        <dbReference type="ARBA" id="ARBA00022801"/>
    </source>
</evidence>
<dbReference type="CDD" id="cd00063">
    <property type="entry name" value="FN3"/>
    <property type="match status" value="1"/>
</dbReference>
<dbReference type="Pfam" id="PF02839">
    <property type="entry name" value="CBM_5_12"/>
    <property type="match status" value="1"/>
</dbReference>
<dbReference type="PROSITE" id="PS50853">
    <property type="entry name" value="FN3"/>
    <property type="match status" value="1"/>
</dbReference>
<dbReference type="OrthoDB" id="2702399at2"/>
<dbReference type="GO" id="GO:0005576">
    <property type="term" value="C:extracellular region"/>
    <property type="evidence" value="ECO:0007669"/>
    <property type="project" value="UniProtKB-SubCell"/>
</dbReference>
<dbReference type="CDD" id="cd21177">
    <property type="entry name" value="LPMO_AA10"/>
    <property type="match status" value="1"/>
</dbReference>
<dbReference type="FunFam" id="2.70.50.50:FF:000001">
    <property type="entry name" value="Chitin-binding protein"/>
    <property type="match status" value="1"/>
</dbReference>
<dbReference type="Pfam" id="PF03067">
    <property type="entry name" value="LPMO_10"/>
    <property type="match status" value="1"/>
</dbReference>
<dbReference type="InterPro" id="IPR004302">
    <property type="entry name" value="Cellulose/chitin-bd_N"/>
</dbReference>
<dbReference type="Proteomes" id="UP000318102">
    <property type="component" value="Unassembled WGS sequence"/>
</dbReference>
<dbReference type="InterPro" id="IPR014756">
    <property type="entry name" value="Ig_E-set"/>
</dbReference>
<dbReference type="GO" id="GO:0030246">
    <property type="term" value="F:carbohydrate binding"/>
    <property type="evidence" value="ECO:0007669"/>
    <property type="project" value="InterPro"/>
</dbReference>
<protein>
    <submittedName>
        <fullName evidence="7">Chitin-binding protein</fullName>
    </submittedName>
</protein>
<evidence type="ECO:0000313" key="8">
    <source>
        <dbReference type="Proteomes" id="UP000318102"/>
    </source>
</evidence>